<keyword evidence="1" id="KW-0227">DNA damage</keyword>
<dbReference type="GO" id="GO:0043139">
    <property type="term" value="F:5'-3' DNA helicase activity"/>
    <property type="evidence" value="ECO:0007669"/>
    <property type="project" value="UniProtKB-EC"/>
</dbReference>
<comment type="catalytic activity">
    <reaction evidence="1">
        <text>ATP + H2O = ADP + phosphate + H(+)</text>
        <dbReference type="Rhea" id="RHEA:13065"/>
        <dbReference type="ChEBI" id="CHEBI:15377"/>
        <dbReference type="ChEBI" id="CHEBI:15378"/>
        <dbReference type="ChEBI" id="CHEBI:30616"/>
        <dbReference type="ChEBI" id="CHEBI:43474"/>
        <dbReference type="ChEBI" id="CHEBI:456216"/>
        <dbReference type="EC" id="5.6.2.3"/>
    </reaction>
</comment>
<keyword evidence="1" id="KW-0234">DNA repair</keyword>
<proteinExistence type="inferred from homology"/>
<keyword evidence="1" id="KW-0067">ATP-binding</keyword>
<evidence type="ECO:0000256" key="1">
    <source>
        <dbReference type="RuleBase" id="RU363044"/>
    </source>
</evidence>
<evidence type="ECO:0000313" key="4">
    <source>
        <dbReference type="EMBL" id="KAG7368104.1"/>
    </source>
</evidence>
<keyword evidence="1" id="KW-0233">DNA recombination</keyword>
<accession>A0A9K3LT46</accession>
<reference evidence="4" key="2">
    <citation type="submission" date="2021-04" db="EMBL/GenBank/DDBJ databases">
        <authorList>
            <person name="Podell S."/>
        </authorList>
    </citation>
    <scope>NUCLEOTIDE SEQUENCE</scope>
    <source>
        <strain evidence="4">Hildebrandi</strain>
    </source>
</reference>
<comment type="cofactor">
    <cofactor evidence="1">
        <name>Mg(2+)</name>
        <dbReference type="ChEBI" id="CHEBI:18420"/>
    </cofactor>
</comment>
<feature type="domain" description="DNA helicase Pif1-like DEAD-box helicase" evidence="2">
    <location>
        <begin position="888"/>
        <end position="1028"/>
    </location>
</feature>
<name>A0A9K3LT46_9STRA</name>
<dbReference type="OrthoDB" id="124644at2759"/>
<keyword evidence="1" id="KW-0378">Hydrolase</keyword>
<keyword evidence="5" id="KW-1185">Reference proteome</keyword>
<dbReference type="Pfam" id="PF05970">
    <property type="entry name" value="PIF1"/>
    <property type="match status" value="1"/>
</dbReference>
<protein>
    <recommendedName>
        <fullName evidence="1">ATP-dependent DNA helicase</fullName>
        <ecNumber evidence="1">5.6.2.3</ecNumber>
    </recommendedName>
</protein>
<organism evidence="4 5">
    <name type="scientific">Nitzschia inconspicua</name>
    <dbReference type="NCBI Taxonomy" id="303405"/>
    <lineage>
        <taxon>Eukaryota</taxon>
        <taxon>Sar</taxon>
        <taxon>Stramenopiles</taxon>
        <taxon>Ochrophyta</taxon>
        <taxon>Bacillariophyta</taxon>
        <taxon>Bacillariophyceae</taxon>
        <taxon>Bacillariophycidae</taxon>
        <taxon>Bacillariales</taxon>
        <taxon>Bacillariaceae</taxon>
        <taxon>Nitzschia</taxon>
    </lineage>
</organism>
<keyword evidence="1 4" id="KW-0347">Helicase</keyword>
<reference evidence="4" key="1">
    <citation type="journal article" date="2021" name="Sci. Rep.">
        <title>Diploid genomic architecture of Nitzschia inconspicua, an elite biomass production diatom.</title>
        <authorList>
            <person name="Oliver A."/>
            <person name="Podell S."/>
            <person name="Pinowska A."/>
            <person name="Traller J.C."/>
            <person name="Smith S.R."/>
            <person name="McClure R."/>
            <person name="Beliaev A."/>
            <person name="Bohutskyi P."/>
            <person name="Hill E.A."/>
            <person name="Rabines A."/>
            <person name="Zheng H."/>
            <person name="Allen L.Z."/>
            <person name="Kuo A."/>
            <person name="Grigoriev I.V."/>
            <person name="Allen A.E."/>
            <person name="Hazlebeck D."/>
            <person name="Allen E.E."/>
        </authorList>
    </citation>
    <scope>NUCLEOTIDE SEQUENCE</scope>
    <source>
        <strain evidence="4">Hildebrandi</strain>
    </source>
</reference>
<dbReference type="PANTHER" id="PTHR47642:SF6">
    <property type="entry name" value="ATP-DEPENDENT DNA HELICASE"/>
    <property type="match status" value="1"/>
</dbReference>
<dbReference type="EC" id="5.6.2.3" evidence="1"/>
<dbReference type="InterPro" id="IPR010285">
    <property type="entry name" value="DNA_helicase_pif1-like_DEAD"/>
</dbReference>
<keyword evidence="1" id="KW-0547">Nucleotide-binding</keyword>
<dbReference type="PANTHER" id="PTHR47642">
    <property type="entry name" value="ATP-DEPENDENT DNA HELICASE"/>
    <property type="match status" value="1"/>
</dbReference>
<dbReference type="InterPro" id="IPR025476">
    <property type="entry name" value="Helitron_helicase-like"/>
</dbReference>
<comment type="similarity">
    <text evidence="1">Belongs to the helicase family.</text>
</comment>
<dbReference type="GO" id="GO:0006310">
    <property type="term" value="P:DNA recombination"/>
    <property type="evidence" value="ECO:0007669"/>
    <property type="project" value="UniProtKB-KW"/>
</dbReference>
<comment type="caution">
    <text evidence="4">The sequence shown here is derived from an EMBL/GenBank/DDBJ whole genome shotgun (WGS) entry which is preliminary data.</text>
</comment>
<dbReference type="Proteomes" id="UP000693970">
    <property type="component" value="Unassembled WGS sequence"/>
</dbReference>
<gene>
    <name evidence="4" type="ORF">IV203_030847</name>
</gene>
<evidence type="ECO:0000313" key="5">
    <source>
        <dbReference type="Proteomes" id="UP000693970"/>
    </source>
</evidence>
<dbReference type="Pfam" id="PF14214">
    <property type="entry name" value="Helitron_like_N"/>
    <property type="match status" value="1"/>
</dbReference>
<dbReference type="InterPro" id="IPR051055">
    <property type="entry name" value="PIF1_helicase"/>
</dbReference>
<evidence type="ECO:0000259" key="3">
    <source>
        <dbReference type="Pfam" id="PF14214"/>
    </source>
</evidence>
<dbReference type="EMBL" id="JAGRRH010000006">
    <property type="protein sequence ID" value="KAG7368104.1"/>
    <property type="molecule type" value="Genomic_DNA"/>
</dbReference>
<dbReference type="GO" id="GO:0005524">
    <property type="term" value="F:ATP binding"/>
    <property type="evidence" value="ECO:0007669"/>
    <property type="project" value="UniProtKB-KW"/>
</dbReference>
<sequence length="1360" mass="153787">MLERQRLITASYLKTREEEREMFCQISCNDIAGAMARYTDNVFGNHPADIFLKRMRAVTGSMSHCAGAARKARQRMFAMTAALGLPCVMFTVTPEDGINFRIRVMFKGEKGSETRPNFVLDEETLRTFISESEHIRFDHPGLCALDFENVIGITVEHILGWDLNKNINKPGYGFFGDLDGWTYAVEEQGRKTLHAHFLLWIKGWGKLRSGLGTAKGHEEYVKQVSKYADRVMCTRLHGFSSRLVPKVCHNDCSNTVEGTEGYQTCTTQDLRQLRTKQGETSLGAKKILFCSVCKASLSSENVTLQRLKQYYEDALAGEDENFWSSSRYLTKCRVLMEMEVLHSMLPPKCESQINMERFTPSARLKFIVAALRNLHKSDHSPSCFKKGSECRMKLPAYPSTETLVMFDDKVTSWFDWRGNDISRSLSICVPKRAHADAYVNVHSEFASILFGCNTNVITGVDGGSVMYCTCYVSKNTEKEDNKHFADAAKHMVKNMQQQMAERKELSDLELEEEASSVGLKGMIGAALMATKVHKVAAPMASYLIRNGSRFHFSHNFSYVDIGSFFKAIQEDLNISADEDGSVFLKSSVSNYLCRPKELEEVCVYDFESQYVACKPVTGSLEWAVPHPNNDHLKLNGCYLERWRKVYQDGKLSKKHEQFLMNIQDCRNSMNGGRPVDMIERLTVKPVTSRYNNGYDVEEEDGDDILNEAMDQFFLSESLELGHDNEFRDSRGRFQCQSILTRCHGSHRCGKNLVFCPNVQSSERFIVVEATETRPSETNETDFSTCNRHLNVKALNELALKVVTRVVDKNGRAIDMGVNGTLENVREFAELHFCHDMEQMRSFEISICSFIDKLYKEAENTATAIRESECLQDYSHRESKRRRRDGIRRQIGKVINNKQLIGFLSGAGGTGKSLVIKTVSRYAQKLCESLHVKFDKRSIVVTALTGAAAVSINGETTAKAFAFKREVRNELEEFKHAYLVIVDEISFASVEDVDVLNQKMKQILDNTMAPFGGVPVVFSGDFTQLSPVGGIPLYRRDEGAEWRQSINVFMELKTNHRFGKDLVWGKLLGRFRDHGPTTDEVAKINARVVGARNGPLEKNVPSDAVYATKTNVDRMAINDAIFVKHLEKTHFTDPNRQPPMHTLCIKAGNPRYHLTGTRKEYRVMENKAQDVMYAAVGEAHVSDKCKKYHDPLLKLYLGRPLCINQNEDVSSCIANGAMCEFRGVKLKPGASMDQFETIVIDGYYVNCVSVTQVESLLLKMLDGNAGEEGEHIIELNPKTIYVLARFPVPCLGPITKKSMRTSRRISFDQFPINCANARTVHKLQGRSIKNLVVSAWDYTGNWIYVCLSRCTTLHGLFCVNH</sequence>
<dbReference type="GO" id="GO:0016787">
    <property type="term" value="F:hydrolase activity"/>
    <property type="evidence" value="ECO:0007669"/>
    <property type="project" value="UniProtKB-KW"/>
</dbReference>
<dbReference type="GO" id="GO:0006281">
    <property type="term" value="P:DNA repair"/>
    <property type="evidence" value="ECO:0007669"/>
    <property type="project" value="UniProtKB-KW"/>
</dbReference>
<feature type="domain" description="Helitron helicase-like" evidence="3">
    <location>
        <begin position="51"/>
        <end position="199"/>
    </location>
</feature>
<dbReference type="GO" id="GO:0000723">
    <property type="term" value="P:telomere maintenance"/>
    <property type="evidence" value="ECO:0007669"/>
    <property type="project" value="InterPro"/>
</dbReference>
<evidence type="ECO:0000259" key="2">
    <source>
        <dbReference type="Pfam" id="PF05970"/>
    </source>
</evidence>